<dbReference type="Proteomes" id="UP001549143">
    <property type="component" value="Unassembled WGS sequence"/>
</dbReference>
<keyword evidence="1" id="KW-0456">Lyase</keyword>
<keyword evidence="2" id="KW-1185">Reference proteome</keyword>
<dbReference type="RefSeq" id="WP_354152193.1">
    <property type="nucleotide sequence ID" value="NZ_JBEPMN010000010.1"/>
</dbReference>
<dbReference type="InterPro" id="IPR003207">
    <property type="entry name" value="Ppandiol/glycerol_DeHydtase_su"/>
</dbReference>
<comment type="caution">
    <text evidence="1">The sequence shown here is derived from an EMBL/GenBank/DDBJ whole genome shotgun (WGS) entry which is preliminary data.</text>
</comment>
<evidence type="ECO:0000313" key="2">
    <source>
        <dbReference type="Proteomes" id="UP001549143"/>
    </source>
</evidence>
<dbReference type="Pfam" id="PF02287">
    <property type="entry name" value="Dehydratase_SU"/>
    <property type="match status" value="1"/>
</dbReference>
<accession>A0ABV2KMP3</accession>
<dbReference type="EC" id="4.2.1.28" evidence="1"/>
<protein>
    <submittedName>
        <fullName evidence="1">Propanediol dehydratase small subunit</fullName>
        <ecNumber evidence="1">4.2.1.28</ecNumber>
    </submittedName>
</protein>
<dbReference type="SUPFAM" id="SSF47148">
    <property type="entry name" value="Diol dehydratase, gamma subunit"/>
    <property type="match status" value="1"/>
</dbReference>
<proteinExistence type="predicted"/>
<reference evidence="1 2" key="1">
    <citation type="submission" date="2024-06" db="EMBL/GenBank/DDBJ databases">
        <title>Genomic Encyclopedia of Type Strains, Phase IV (KMG-IV): sequencing the most valuable type-strain genomes for metagenomic binning, comparative biology and taxonomic classification.</title>
        <authorList>
            <person name="Goeker M."/>
        </authorList>
    </citation>
    <scope>NUCLEOTIDE SEQUENCE [LARGE SCALE GENOMIC DNA]</scope>
    <source>
        <strain evidence="1 2">DSM 19730</strain>
    </source>
</reference>
<name>A0ABV2KMP3_9HYPH</name>
<evidence type="ECO:0000313" key="1">
    <source>
        <dbReference type="EMBL" id="MET3662340.1"/>
    </source>
</evidence>
<dbReference type="EMBL" id="JBEPMN010000010">
    <property type="protein sequence ID" value="MET3662340.1"/>
    <property type="molecule type" value="Genomic_DNA"/>
</dbReference>
<sequence>MKNVLEQYPVSEKAPERAISASGKTIDELTLDEVLSERIGPEDIRISADVLQLQAQIARAAGREGLARNFERSAELVAVPQDVILETYEMLRPGRLDDPAPLSARAEMLRREYGAHAIADFIDEAVAVYRNRRLFRRRY</sequence>
<dbReference type="GO" id="GO:0050215">
    <property type="term" value="F:propanediol dehydratase activity"/>
    <property type="evidence" value="ECO:0007669"/>
    <property type="project" value="UniProtKB-EC"/>
</dbReference>
<gene>
    <name evidence="1" type="ORF">ABID44_002677</name>
</gene>
<dbReference type="InterPro" id="IPR036091">
    <property type="entry name" value="Prodiol/glycerol_DeHase__sf_su"/>
</dbReference>
<dbReference type="Gene3D" id="1.10.1510.20">
    <property type="entry name" value="Propanediol/glycerol dehydratase, small subunit"/>
    <property type="match status" value="1"/>
</dbReference>
<organism evidence="1 2">
    <name type="scientific">Aquamicrobium ahrensii</name>
    <dbReference type="NCBI Taxonomy" id="469551"/>
    <lineage>
        <taxon>Bacteria</taxon>
        <taxon>Pseudomonadati</taxon>
        <taxon>Pseudomonadota</taxon>
        <taxon>Alphaproteobacteria</taxon>
        <taxon>Hyphomicrobiales</taxon>
        <taxon>Phyllobacteriaceae</taxon>
        <taxon>Aquamicrobium</taxon>
    </lineage>
</organism>